<keyword evidence="1" id="KW-0472">Membrane</keyword>
<keyword evidence="1" id="KW-0812">Transmembrane</keyword>
<dbReference type="PANTHER" id="PTHR37804">
    <property type="entry name" value="CDAA REGULATORY PROTEIN CDAR"/>
    <property type="match status" value="1"/>
</dbReference>
<dbReference type="EMBL" id="CP095074">
    <property type="protein sequence ID" value="UOQ91566.1"/>
    <property type="molecule type" value="Genomic_DNA"/>
</dbReference>
<dbReference type="PANTHER" id="PTHR37804:SF1">
    <property type="entry name" value="CDAA REGULATORY PROTEIN CDAR"/>
    <property type="match status" value="1"/>
</dbReference>
<feature type="transmembrane region" description="Helical" evidence="1">
    <location>
        <begin position="9"/>
        <end position="26"/>
    </location>
</feature>
<reference evidence="2 3" key="1">
    <citation type="submission" date="2022-04" db="EMBL/GenBank/DDBJ databases">
        <title>Halobacillus sp. isolated from saltern.</title>
        <authorList>
            <person name="Won M."/>
            <person name="Lee C.-M."/>
            <person name="Woen H.-Y."/>
            <person name="Kwon S.-W."/>
        </authorList>
    </citation>
    <scope>NUCLEOTIDE SEQUENCE [LARGE SCALE GENOMIC DNA]</scope>
    <source>
        <strain evidence="2 3">SSTM10-2</strain>
    </source>
</reference>
<dbReference type="Pfam" id="PF07949">
    <property type="entry name" value="YbbR"/>
    <property type="match status" value="3"/>
</dbReference>
<evidence type="ECO:0000256" key="1">
    <source>
        <dbReference type="SAM" id="Phobius"/>
    </source>
</evidence>
<evidence type="ECO:0000313" key="2">
    <source>
        <dbReference type="EMBL" id="UOQ91566.1"/>
    </source>
</evidence>
<keyword evidence="3" id="KW-1185">Reference proteome</keyword>
<dbReference type="Gene3D" id="2.170.120.40">
    <property type="entry name" value="YbbR-like domain"/>
    <property type="match status" value="2"/>
</dbReference>
<dbReference type="InterPro" id="IPR012505">
    <property type="entry name" value="YbbR"/>
</dbReference>
<keyword evidence="1" id="KW-1133">Transmembrane helix</keyword>
<organism evidence="2 3">
    <name type="scientific">Halobacillus shinanisalinarum</name>
    <dbReference type="NCBI Taxonomy" id="2932258"/>
    <lineage>
        <taxon>Bacteria</taxon>
        <taxon>Bacillati</taxon>
        <taxon>Bacillota</taxon>
        <taxon>Bacilli</taxon>
        <taxon>Bacillales</taxon>
        <taxon>Bacillaceae</taxon>
        <taxon>Halobacillus</taxon>
    </lineage>
</organism>
<proteinExistence type="predicted"/>
<accession>A0ABY4GUE7</accession>
<dbReference type="InterPro" id="IPR053154">
    <property type="entry name" value="c-di-AMP_regulator"/>
</dbReference>
<dbReference type="Gene3D" id="2.170.120.30">
    <property type="match status" value="1"/>
</dbReference>
<dbReference type="Proteomes" id="UP000831880">
    <property type="component" value="Chromosome"/>
</dbReference>
<dbReference type="RefSeq" id="WP_244751177.1">
    <property type="nucleotide sequence ID" value="NZ_CP095074.1"/>
</dbReference>
<gene>
    <name evidence="2" type="ORF">MUO14_13440</name>
</gene>
<protein>
    <submittedName>
        <fullName evidence="2">CdaR family protein</fullName>
    </submittedName>
</protein>
<sequence length="321" mass="34791">MDNLFRNRWFIRIISLLLAVLLWVSINIDDNMDSEDQWLGEGSSEMEIMNNVPIEVRFDSEQYVVSGLPQNVVVTVEGSNSAITPVVRQQNFTVFADLTDLGPGTHEVSLQHTGITSNLTVNIDPKVVEVTIEEKDSEDVGVNVDYINESEIENEFVIGEAKVDPEEVTITGSASVIDRVALVQTIIDVGSAKGTIEDVEAPVKVYDAQGNELNVLLDPSTVEVTVPLTKPKKAVPISFTPKGGAPEGVIIDSITSETEEVVISGPKDVLAQIDSLSDVPVDVTEISGDQTEEIEIPLPDGVNSVDPKTIEVEINVDQQGQ</sequence>
<evidence type="ECO:0000313" key="3">
    <source>
        <dbReference type="Proteomes" id="UP000831880"/>
    </source>
</evidence>
<name>A0ABY4GUE7_9BACI</name>